<organism evidence="7 8">
    <name type="scientific">Empedobacter brevis NBRC 14943 = ATCC 43319</name>
    <dbReference type="NCBI Taxonomy" id="1218108"/>
    <lineage>
        <taxon>Bacteria</taxon>
        <taxon>Pseudomonadati</taxon>
        <taxon>Bacteroidota</taxon>
        <taxon>Flavobacteriia</taxon>
        <taxon>Flavobacteriales</taxon>
        <taxon>Weeksellaceae</taxon>
        <taxon>Empedobacter</taxon>
    </lineage>
</organism>
<protein>
    <submittedName>
        <fullName evidence="7">Lysine transporter LysE</fullName>
    </submittedName>
</protein>
<evidence type="ECO:0000256" key="4">
    <source>
        <dbReference type="ARBA" id="ARBA00022989"/>
    </source>
</evidence>
<keyword evidence="2" id="KW-1003">Cell membrane</keyword>
<evidence type="ECO:0000256" key="2">
    <source>
        <dbReference type="ARBA" id="ARBA00022475"/>
    </source>
</evidence>
<evidence type="ECO:0000256" key="6">
    <source>
        <dbReference type="SAM" id="Phobius"/>
    </source>
</evidence>
<feature type="transmembrane region" description="Helical" evidence="6">
    <location>
        <begin position="118"/>
        <end position="138"/>
    </location>
</feature>
<sequence>MQYLELIFIGIFTAIIGSSIPGLLNMTVVKIGKQEGTKSAYSFMSGTAVTIAIQVFLAIFLAKFIDFNEEVTKVFREVGLAVFIIITIYFLFFAKKQDQKKKKKKLNQNGNVKQKNKFIYGLLLSAVNIFPIPFYVFLSATLVSYNITVFGQPNSSVFALGVVVGSMIIFGLYLKFFNSKSEENSFILKNINYVIGGVTSVVSLLTVYQLFQS</sequence>
<dbReference type="Pfam" id="PF01810">
    <property type="entry name" value="LysE"/>
    <property type="match status" value="1"/>
</dbReference>
<evidence type="ECO:0000313" key="7">
    <source>
        <dbReference type="EMBL" id="GEM50641.1"/>
    </source>
</evidence>
<dbReference type="PANTHER" id="PTHR30086">
    <property type="entry name" value="ARGININE EXPORTER PROTEIN ARGO"/>
    <property type="match status" value="1"/>
</dbReference>
<keyword evidence="3 6" id="KW-0812">Transmembrane</keyword>
<keyword evidence="8" id="KW-1185">Reference proteome</keyword>
<dbReference type="STRING" id="1218108.GCA_000382425_00567"/>
<feature type="transmembrane region" description="Helical" evidence="6">
    <location>
        <begin position="158"/>
        <end position="178"/>
    </location>
</feature>
<dbReference type="InterPro" id="IPR001123">
    <property type="entry name" value="LeuE-type"/>
</dbReference>
<comment type="caution">
    <text evidence="7">The sequence shown here is derived from an EMBL/GenBank/DDBJ whole genome shotgun (WGS) entry which is preliminary data.</text>
</comment>
<feature type="transmembrane region" description="Helical" evidence="6">
    <location>
        <begin position="40"/>
        <end position="62"/>
    </location>
</feature>
<dbReference type="PANTHER" id="PTHR30086:SF20">
    <property type="entry name" value="ARGININE EXPORTER PROTEIN ARGO-RELATED"/>
    <property type="match status" value="1"/>
</dbReference>
<dbReference type="GeneID" id="84648840"/>
<dbReference type="GO" id="GO:0005886">
    <property type="term" value="C:plasma membrane"/>
    <property type="evidence" value="ECO:0007669"/>
    <property type="project" value="UniProtKB-SubCell"/>
</dbReference>
<evidence type="ECO:0000256" key="5">
    <source>
        <dbReference type="ARBA" id="ARBA00023136"/>
    </source>
</evidence>
<name>A0A511NE93_9FLAO</name>
<dbReference type="OrthoDB" id="1451945at2"/>
<comment type="subcellular location">
    <subcellularLocation>
        <location evidence="1">Cell membrane</location>
        <topology evidence="1">Multi-pass membrane protein</topology>
    </subcellularLocation>
</comment>
<feature type="transmembrane region" description="Helical" evidence="6">
    <location>
        <begin position="190"/>
        <end position="211"/>
    </location>
</feature>
<feature type="transmembrane region" description="Helical" evidence="6">
    <location>
        <begin position="6"/>
        <end position="28"/>
    </location>
</feature>
<dbReference type="RefSeq" id="WP_019974078.1">
    <property type="nucleotide sequence ID" value="NZ_BJXC01000002.1"/>
</dbReference>
<dbReference type="Proteomes" id="UP000321245">
    <property type="component" value="Unassembled WGS sequence"/>
</dbReference>
<keyword evidence="4 6" id="KW-1133">Transmembrane helix</keyword>
<gene>
    <name evidence="7" type="ORF">EB1_04310</name>
</gene>
<proteinExistence type="predicted"/>
<dbReference type="GO" id="GO:0015171">
    <property type="term" value="F:amino acid transmembrane transporter activity"/>
    <property type="evidence" value="ECO:0007669"/>
    <property type="project" value="TreeGrafter"/>
</dbReference>
<feature type="transmembrane region" description="Helical" evidence="6">
    <location>
        <begin position="74"/>
        <end position="94"/>
    </location>
</feature>
<evidence type="ECO:0000256" key="3">
    <source>
        <dbReference type="ARBA" id="ARBA00022692"/>
    </source>
</evidence>
<reference evidence="7 8" key="1">
    <citation type="submission" date="2019-07" db="EMBL/GenBank/DDBJ databases">
        <title>Whole genome shotgun sequence of Empedobacter brevis NBRC 14943.</title>
        <authorList>
            <person name="Hosoyama A."/>
            <person name="Uohara A."/>
            <person name="Ohji S."/>
            <person name="Ichikawa N."/>
        </authorList>
    </citation>
    <scope>NUCLEOTIDE SEQUENCE [LARGE SCALE GENOMIC DNA]</scope>
    <source>
        <strain evidence="7 8">NBRC 14943</strain>
    </source>
</reference>
<evidence type="ECO:0000313" key="8">
    <source>
        <dbReference type="Proteomes" id="UP000321245"/>
    </source>
</evidence>
<keyword evidence="5 6" id="KW-0472">Membrane</keyword>
<dbReference type="EMBL" id="BJXC01000002">
    <property type="protein sequence ID" value="GEM50641.1"/>
    <property type="molecule type" value="Genomic_DNA"/>
</dbReference>
<evidence type="ECO:0000256" key="1">
    <source>
        <dbReference type="ARBA" id="ARBA00004651"/>
    </source>
</evidence>
<dbReference type="AlphaFoldDB" id="A0A511NE93"/>
<accession>A0A511NE93</accession>